<dbReference type="InterPro" id="IPR015943">
    <property type="entry name" value="WD40/YVTN_repeat-like_dom_sf"/>
</dbReference>
<reference evidence="2" key="1">
    <citation type="journal article" date="2018" name="Front. Microbiol.">
        <title>Genome-Based Analysis Reveals the Taxonomy and Diversity of the Family Idiomarinaceae.</title>
        <authorList>
            <person name="Liu Y."/>
            <person name="Lai Q."/>
            <person name="Shao Z."/>
        </authorList>
    </citation>
    <scope>NUCLEOTIDE SEQUENCE [LARGE SCALE GENOMIC DNA]</scope>
    <source>
        <strain evidence="2">PO-M2</strain>
    </source>
</reference>
<dbReference type="EMBL" id="PIPX01000001">
    <property type="protein sequence ID" value="RUO56132.1"/>
    <property type="molecule type" value="Genomic_DNA"/>
</dbReference>
<dbReference type="AlphaFoldDB" id="A0A432Y5C6"/>
<name>A0A432Y5C6_9GAMM</name>
<gene>
    <name evidence="1" type="ORF">CWI70_05065</name>
</gene>
<accession>A0A432Y5C6</accession>
<sequence length="328" mass="35137">MLVSSALLALAIDVQVLATRPDVNWIGVSSPSPDVVWISGSKATIGRSTDGGNTWQYSQPTSNDLQFRDIEALDDRHAYALSIGNNGDSRVYHTSNGGRDWQLSFRAGGNQFLNCLAISPSRNEIWVYGDSIDGQWDLVRSPDGRNWLPSRNAIDGPPQGAEGGLAASGGCVRFRNNVWAIGTANASTARLLIKSSFGIRFKAIDTPIVAGPSAGIASVWPFSEKHALLVGGDLNHPERRPRIVEYKDGDFTPLAEPPLAGALYSLTVTPNKGLIVSNPAGVAYLPTSASETWQVLTEANVWNSVCNLDSCFLVGKDGYAARLSVPQN</sequence>
<dbReference type="RefSeq" id="WP_126771122.1">
    <property type="nucleotide sequence ID" value="NZ_PIPX01000001.1"/>
</dbReference>
<dbReference type="OrthoDB" id="9813892at2"/>
<dbReference type="PANTHER" id="PTHR47199:SF2">
    <property type="entry name" value="PHOTOSYSTEM II STABILITY_ASSEMBLY FACTOR HCF136, CHLOROPLASTIC"/>
    <property type="match status" value="1"/>
</dbReference>
<keyword evidence="2" id="KW-1185">Reference proteome</keyword>
<comment type="caution">
    <text evidence="1">The sequence shown here is derived from an EMBL/GenBank/DDBJ whole genome shotgun (WGS) entry which is preliminary data.</text>
</comment>
<evidence type="ECO:0000313" key="1">
    <source>
        <dbReference type="EMBL" id="RUO56132.1"/>
    </source>
</evidence>
<dbReference type="Gene3D" id="2.130.10.10">
    <property type="entry name" value="YVTN repeat-like/Quinoprotein amine dehydrogenase"/>
    <property type="match status" value="1"/>
</dbReference>
<protein>
    <recommendedName>
        <fullName evidence="3">Photosynthesis system II assembly factor Ycf48/Hcf136-like domain-containing protein</fullName>
    </recommendedName>
</protein>
<proteinExistence type="predicted"/>
<organism evidence="1 2">
    <name type="scientific">Pseudidiomarina homiensis</name>
    <dbReference type="NCBI Taxonomy" id="364198"/>
    <lineage>
        <taxon>Bacteria</taxon>
        <taxon>Pseudomonadati</taxon>
        <taxon>Pseudomonadota</taxon>
        <taxon>Gammaproteobacteria</taxon>
        <taxon>Alteromonadales</taxon>
        <taxon>Idiomarinaceae</taxon>
        <taxon>Pseudidiomarina</taxon>
    </lineage>
</organism>
<dbReference type="SUPFAM" id="SSF110296">
    <property type="entry name" value="Oligoxyloglucan reducing end-specific cellobiohydrolase"/>
    <property type="match status" value="1"/>
</dbReference>
<evidence type="ECO:0000313" key="2">
    <source>
        <dbReference type="Proteomes" id="UP000287649"/>
    </source>
</evidence>
<dbReference type="Proteomes" id="UP000287649">
    <property type="component" value="Unassembled WGS sequence"/>
</dbReference>
<dbReference type="PANTHER" id="PTHR47199">
    <property type="entry name" value="PHOTOSYSTEM II STABILITY/ASSEMBLY FACTOR HCF136, CHLOROPLASTIC"/>
    <property type="match status" value="1"/>
</dbReference>
<evidence type="ECO:0008006" key="3">
    <source>
        <dbReference type="Google" id="ProtNLM"/>
    </source>
</evidence>